<proteinExistence type="predicted"/>
<protein>
    <submittedName>
        <fullName evidence="1">Uncharacterized protein</fullName>
    </submittedName>
</protein>
<dbReference type="EMBL" id="AP018203">
    <property type="protein sequence ID" value="BAY53560.1"/>
    <property type="molecule type" value="Genomic_DNA"/>
</dbReference>
<dbReference type="Proteomes" id="UP000217895">
    <property type="component" value="Chromosome"/>
</dbReference>
<evidence type="ECO:0000313" key="2">
    <source>
        <dbReference type="Proteomes" id="UP000217895"/>
    </source>
</evidence>
<accession>A0A1Z4JA13</accession>
<gene>
    <name evidence="1" type="ORF">NIES2135_03660</name>
</gene>
<evidence type="ECO:0000313" key="1">
    <source>
        <dbReference type="EMBL" id="BAY53560.1"/>
    </source>
</evidence>
<sequence>MSDELSNNAIQVARAIQPLKWNWRRQEWNSIVSELNLQLIEQVQSRETYSLVNESDLSVYFSDNKVEHVEIDLAVFVETDSLDSDEYDEKVSEFQIYYEQCLHALESHLGFPNIAIDSDDYDAIESSAWRLKNAFALLLLSNQGFDVPIILSIRIIPPIVWRNMHGKEN</sequence>
<keyword evidence="2" id="KW-1185">Reference proteome</keyword>
<name>A0A1Z4JA13_LEPBY</name>
<dbReference type="AlphaFoldDB" id="A0A1Z4JA13"/>
<reference evidence="1 2" key="1">
    <citation type="submission" date="2017-06" db="EMBL/GenBank/DDBJ databases">
        <title>Genome sequencing of cyanobaciteial culture collection at National Institute for Environmental Studies (NIES).</title>
        <authorList>
            <person name="Hirose Y."/>
            <person name="Shimura Y."/>
            <person name="Fujisawa T."/>
            <person name="Nakamura Y."/>
            <person name="Kawachi M."/>
        </authorList>
    </citation>
    <scope>NUCLEOTIDE SEQUENCE [LARGE SCALE GENOMIC DNA]</scope>
    <source>
        <strain evidence="1 2">NIES-2135</strain>
    </source>
</reference>
<organism evidence="1 2">
    <name type="scientific">Leptolyngbya boryana NIES-2135</name>
    <dbReference type="NCBI Taxonomy" id="1973484"/>
    <lineage>
        <taxon>Bacteria</taxon>
        <taxon>Bacillati</taxon>
        <taxon>Cyanobacteriota</taxon>
        <taxon>Cyanophyceae</taxon>
        <taxon>Leptolyngbyales</taxon>
        <taxon>Leptolyngbyaceae</taxon>
        <taxon>Leptolyngbya group</taxon>
        <taxon>Leptolyngbya</taxon>
    </lineage>
</organism>